<dbReference type="Proteomes" id="UP000011632">
    <property type="component" value="Unassembled WGS sequence"/>
</dbReference>
<evidence type="ECO:0000313" key="3">
    <source>
        <dbReference type="Proteomes" id="UP000011632"/>
    </source>
</evidence>
<evidence type="ECO:0000259" key="1">
    <source>
        <dbReference type="Pfam" id="PF18545"/>
    </source>
</evidence>
<sequence length="97" mass="10309">MNDVAFDVDANVFRAEYDSSRDQPSLAILAVVAVAANSDPTELSPLHSVIDTAALDDLLSETATDDRRNVRLSFSYEGFSVTACSAGTVEVSPIENA</sequence>
<gene>
    <name evidence="2" type="ORF">C489_19131</name>
</gene>
<dbReference type="EMBL" id="AOID01000061">
    <property type="protein sequence ID" value="ELY63365.1"/>
    <property type="molecule type" value="Genomic_DNA"/>
</dbReference>
<name>L9XNN4_9EURY</name>
<feature type="domain" description="Halobacterial output" evidence="1">
    <location>
        <begin position="21"/>
        <end position="93"/>
    </location>
</feature>
<protein>
    <recommendedName>
        <fullName evidence="1">Halobacterial output domain-containing protein</fullName>
    </recommendedName>
</protein>
<organism evidence="2 3">
    <name type="scientific">Natrinema versiforme JCM 10478</name>
    <dbReference type="NCBI Taxonomy" id="1227496"/>
    <lineage>
        <taxon>Archaea</taxon>
        <taxon>Methanobacteriati</taxon>
        <taxon>Methanobacteriota</taxon>
        <taxon>Stenosarchaea group</taxon>
        <taxon>Halobacteria</taxon>
        <taxon>Halobacteriales</taxon>
        <taxon>Natrialbaceae</taxon>
        <taxon>Natrinema</taxon>
    </lineage>
</organism>
<dbReference type="OrthoDB" id="271604at2157"/>
<accession>L9XNN4</accession>
<evidence type="ECO:0000313" key="2">
    <source>
        <dbReference type="EMBL" id="ELY63365.1"/>
    </source>
</evidence>
<dbReference type="Pfam" id="PF18545">
    <property type="entry name" value="HalOD1"/>
    <property type="match status" value="1"/>
</dbReference>
<dbReference type="RefSeq" id="WP_006432918.1">
    <property type="nucleotide sequence ID" value="NZ_AOID01000061.1"/>
</dbReference>
<proteinExistence type="predicted"/>
<dbReference type="InterPro" id="IPR040624">
    <property type="entry name" value="HalOD1"/>
</dbReference>
<keyword evidence="3" id="KW-1185">Reference proteome</keyword>
<dbReference type="AlphaFoldDB" id="L9XNN4"/>
<reference evidence="2 3" key="1">
    <citation type="journal article" date="2014" name="PLoS Genet.">
        <title>Phylogenetically driven sequencing of extremely halophilic archaea reveals strategies for static and dynamic osmo-response.</title>
        <authorList>
            <person name="Becker E.A."/>
            <person name="Seitzer P.M."/>
            <person name="Tritt A."/>
            <person name="Larsen D."/>
            <person name="Krusor M."/>
            <person name="Yao A.I."/>
            <person name="Wu D."/>
            <person name="Madern D."/>
            <person name="Eisen J.A."/>
            <person name="Darling A.E."/>
            <person name="Facciotti M.T."/>
        </authorList>
    </citation>
    <scope>NUCLEOTIDE SEQUENCE [LARGE SCALE GENOMIC DNA]</scope>
    <source>
        <strain evidence="2 3">JCM 10478</strain>
    </source>
</reference>
<comment type="caution">
    <text evidence="2">The sequence shown here is derived from an EMBL/GenBank/DDBJ whole genome shotgun (WGS) entry which is preliminary data.</text>
</comment>